<dbReference type="InterPro" id="IPR027417">
    <property type="entry name" value="P-loop_NTPase"/>
</dbReference>
<keyword evidence="1 4" id="KW-0808">Transferase</keyword>
<evidence type="ECO:0000313" key="4">
    <source>
        <dbReference type="EMBL" id="SKB42066.1"/>
    </source>
</evidence>
<organism evidence="4 5">
    <name type="scientific">Rhizorhabdus histidinilytica</name>
    <dbReference type="NCBI Taxonomy" id="439228"/>
    <lineage>
        <taxon>Bacteria</taxon>
        <taxon>Pseudomonadati</taxon>
        <taxon>Pseudomonadota</taxon>
        <taxon>Alphaproteobacteria</taxon>
        <taxon>Sphingomonadales</taxon>
        <taxon>Sphingomonadaceae</taxon>
        <taxon>Rhizorhabdus</taxon>
    </lineage>
</organism>
<dbReference type="OrthoDB" id="981508at2"/>
<dbReference type="AlphaFoldDB" id="A0A1T5B4C9"/>
<dbReference type="InterPro" id="IPR037359">
    <property type="entry name" value="NST/OST"/>
</dbReference>
<dbReference type="Gene3D" id="3.40.50.300">
    <property type="entry name" value="P-loop containing nucleotide triphosphate hydrolases"/>
    <property type="match status" value="1"/>
</dbReference>
<evidence type="ECO:0000313" key="5">
    <source>
        <dbReference type="Proteomes" id="UP000189818"/>
    </source>
</evidence>
<name>A0A1T5B4C9_9SPHN</name>
<dbReference type="RefSeq" id="WP_079647213.1">
    <property type="nucleotide sequence ID" value="NZ_FUYM01000002.1"/>
</dbReference>
<proteinExistence type="predicted"/>
<evidence type="ECO:0000256" key="2">
    <source>
        <dbReference type="ARBA" id="ARBA00023180"/>
    </source>
</evidence>
<reference evidence="5" key="1">
    <citation type="submission" date="2017-02" db="EMBL/GenBank/DDBJ databases">
        <authorList>
            <person name="Varghese N."/>
            <person name="Submissions S."/>
        </authorList>
    </citation>
    <scope>NUCLEOTIDE SEQUENCE [LARGE SCALE GENOMIC DNA]</scope>
    <source>
        <strain evidence="5">UM2</strain>
    </source>
</reference>
<dbReference type="SUPFAM" id="SSF52540">
    <property type="entry name" value="P-loop containing nucleoside triphosphate hydrolases"/>
    <property type="match status" value="1"/>
</dbReference>
<feature type="domain" description="Sulfotransferase" evidence="3">
    <location>
        <begin position="8"/>
        <end position="209"/>
    </location>
</feature>
<dbReference type="EMBL" id="FUYM01000002">
    <property type="protein sequence ID" value="SKB42066.1"/>
    <property type="molecule type" value="Genomic_DNA"/>
</dbReference>
<sequence length="256" mass="29442">MSGGRKVDFLVAGVQKGGTSALFEYLRELPDIQMPVVKEAHFFDEEQGVDWSDPDYSAYHALFTADDRLRGEATPIYLYWPNALERIVRYNPAAKIILLFRDPIQRAWSHWKMEYAKRKETEPFAWCIREGRERVATGDPTAPGHHRVFSYVERGFYGAQVERLLALFPREQCLLLRSEELRQEPQATLGTVCRFLGVSPPASAARRTVHAAREIAYPSRLEAEDRALLADLYRKDIARFEALSGLPADEWTRNWP</sequence>
<keyword evidence="5" id="KW-1185">Reference proteome</keyword>
<accession>A0A1T5B4C9</accession>
<evidence type="ECO:0000256" key="1">
    <source>
        <dbReference type="ARBA" id="ARBA00022679"/>
    </source>
</evidence>
<gene>
    <name evidence="4" type="ORF">SAMN06295920_102481</name>
</gene>
<evidence type="ECO:0000259" key="3">
    <source>
        <dbReference type="Pfam" id="PF00685"/>
    </source>
</evidence>
<dbReference type="Proteomes" id="UP000189818">
    <property type="component" value="Unassembled WGS sequence"/>
</dbReference>
<protein>
    <submittedName>
        <fullName evidence="4">Sulfotransferase domain-containing protein</fullName>
    </submittedName>
</protein>
<dbReference type="PANTHER" id="PTHR10605">
    <property type="entry name" value="HEPARAN SULFATE SULFOTRANSFERASE"/>
    <property type="match status" value="1"/>
</dbReference>
<dbReference type="STRING" id="439228.SAMN06295920_102481"/>
<keyword evidence="2" id="KW-0325">Glycoprotein</keyword>
<dbReference type="Pfam" id="PF00685">
    <property type="entry name" value="Sulfotransfer_1"/>
    <property type="match status" value="1"/>
</dbReference>
<dbReference type="InterPro" id="IPR000863">
    <property type="entry name" value="Sulfotransferase_dom"/>
</dbReference>
<dbReference type="GO" id="GO:0008146">
    <property type="term" value="F:sulfotransferase activity"/>
    <property type="evidence" value="ECO:0007669"/>
    <property type="project" value="InterPro"/>
</dbReference>
<dbReference type="PANTHER" id="PTHR10605:SF56">
    <property type="entry name" value="BIFUNCTIONAL HEPARAN SULFATE N-DEACETYLASE_N-SULFOTRANSFERASE"/>
    <property type="match status" value="1"/>
</dbReference>